<gene>
    <name evidence="9" type="ORF">LAZ67_3000672</name>
</gene>
<keyword evidence="10" id="KW-1185">Reference proteome</keyword>
<keyword evidence="5 7" id="KW-0472">Membrane</keyword>
<evidence type="ECO:0000256" key="4">
    <source>
        <dbReference type="ARBA" id="ARBA00022989"/>
    </source>
</evidence>
<name>A0ABY6K6D2_9ARAC</name>
<dbReference type="Pfam" id="PF02460">
    <property type="entry name" value="Patched"/>
    <property type="match status" value="1"/>
</dbReference>
<dbReference type="SUPFAM" id="SSF82866">
    <property type="entry name" value="Multidrug efflux transporter AcrB transmembrane domain"/>
    <property type="match status" value="1"/>
</dbReference>
<organism evidence="9 10">
    <name type="scientific">Cordylochernes scorpioides</name>
    <dbReference type="NCBI Taxonomy" id="51811"/>
    <lineage>
        <taxon>Eukaryota</taxon>
        <taxon>Metazoa</taxon>
        <taxon>Ecdysozoa</taxon>
        <taxon>Arthropoda</taxon>
        <taxon>Chelicerata</taxon>
        <taxon>Arachnida</taxon>
        <taxon>Pseudoscorpiones</taxon>
        <taxon>Cheliferoidea</taxon>
        <taxon>Chernetidae</taxon>
        <taxon>Cordylochernes</taxon>
    </lineage>
</organism>
<evidence type="ECO:0000313" key="10">
    <source>
        <dbReference type="Proteomes" id="UP001235939"/>
    </source>
</evidence>
<dbReference type="Proteomes" id="UP001235939">
    <property type="component" value="Chromosome 03"/>
</dbReference>
<reference evidence="9 10" key="1">
    <citation type="submission" date="2022-01" db="EMBL/GenBank/DDBJ databases">
        <title>A chromosomal length assembly of Cordylochernes scorpioides.</title>
        <authorList>
            <person name="Zeh D."/>
            <person name="Zeh J."/>
        </authorList>
    </citation>
    <scope>NUCLEOTIDE SEQUENCE [LARGE SCALE GENOMIC DNA]</scope>
    <source>
        <strain evidence="9">IN4F17</strain>
        <tissue evidence="9">Whole Body</tissue>
    </source>
</reference>
<dbReference type="PANTHER" id="PTHR10796">
    <property type="entry name" value="PATCHED-RELATED"/>
    <property type="match status" value="1"/>
</dbReference>
<evidence type="ECO:0000256" key="6">
    <source>
        <dbReference type="ARBA" id="ARBA00023180"/>
    </source>
</evidence>
<evidence type="ECO:0000259" key="8">
    <source>
        <dbReference type="PROSITE" id="PS50156"/>
    </source>
</evidence>
<feature type="transmembrane region" description="Helical" evidence="7">
    <location>
        <begin position="37"/>
        <end position="57"/>
    </location>
</feature>
<feature type="domain" description="SSD" evidence="8">
    <location>
        <begin position="1"/>
        <end position="91"/>
    </location>
</feature>
<evidence type="ECO:0000256" key="2">
    <source>
        <dbReference type="ARBA" id="ARBA00005585"/>
    </source>
</evidence>
<proteinExistence type="inferred from homology"/>
<comment type="similarity">
    <text evidence="2">Belongs to the patched family.</text>
</comment>
<dbReference type="PANTHER" id="PTHR10796:SF92">
    <property type="entry name" value="PATCHED-RELATED, ISOFORM A"/>
    <property type="match status" value="1"/>
</dbReference>
<dbReference type="EMBL" id="CP092865">
    <property type="protein sequence ID" value="UYV64431.1"/>
    <property type="molecule type" value="Genomic_DNA"/>
</dbReference>
<dbReference type="PROSITE" id="PS50156">
    <property type="entry name" value="SSD"/>
    <property type="match status" value="1"/>
</dbReference>
<keyword evidence="4 7" id="KW-1133">Transmembrane helix</keyword>
<evidence type="ECO:0000256" key="1">
    <source>
        <dbReference type="ARBA" id="ARBA00004141"/>
    </source>
</evidence>
<dbReference type="InterPro" id="IPR000731">
    <property type="entry name" value="SSD"/>
</dbReference>
<feature type="transmembrane region" description="Helical" evidence="7">
    <location>
        <begin position="63"/>
        <end position="90"/>
    </location>
</feature>
<dbReference type="InterPro" id="IPR003392">
    <property type="entry name" value="PTHD_SSD"/>
</dbReference>
<comment type="subcellular location">
    <subcellularLocation>
        <location evidence="1">Membrane</location>
        <topology evidence="1">Multi-pass membrane protein</topology>
    </subcellularLocation>
</comment>
<sequence length="231" mass="26172">MLLGIGVDNMFVMLASWRTTDPSTPTMQRMGVMYGNAATAVTLTSLTNIIAFAFGIWSPFRSIVYFSIYSAAAMLGIYVYQVFGFGSVILKMGLAESRGLSAYTFRPSTPESTGQVLFFHELFRSKTETADIESEYFPGTNYRCNGRRRRSSKNNRHCQHHLNKNLKLKYHELLKIIKKFKYRFLPSLVQTSGPISPSAGRESVHLTWSYQNYTLNTIEVSELELSSVIAR</sequence>
<evidence type="ECO:0000313" key="9">
    <source>
        <dbReference type="EMBL" id="UYV64431.1"/>
    </source>
</evidence>
<accession>A0ABY6K6D2</accession>
<evidence type="ECO:0000256" key="3">
    <source>
        <dbReference type="ARBA" id="ARBA00022692"/>
    </source>
</evidence>
<dbReference type="InterPro" id="IPR051697">
    <property type="entry name" value="Patched_domain-protein"/>
</dbReference>
<evidence type="ECO:0000256" key="5">
    <source>
        <dbReference type="ARBA" id="ARBA00023136"/>
    </source>
</evidence>
<evidence type="ECO:0000256" key="7">
    <source>
        <dbReference type="SAM" id="Phobius"/>
    </source>
</evidence>
<keyword evidence="6" id="KW-0325">Glycoprotein</keyword>
<protein>
    <submittedName>
        <fullName evidence="9">Daf-6</fullName>
    </submittedName>
</protein>
<keyword evidence="3 7" id="KW-0812">Transmembrane</keyword>